<name>L0H0A8_9GAMM</name>
<keyword evidence="11" id="KW-0413">Isomerase</keyword>
<dbReference type="PANTHER" id="PTHR35891:SF3">
    <property type="entry name" value="THIOL:DISULFIDE INTERCHANGE PROTEIN DSBL"/>
    <property type="match status" value="1"/>
</dbReference>
<dbReference type="PATRIC" id="fig|765912.4.peg.2905"/>
<dbReference type="STRING" id="765912.Thimo_2969"/>
<keyword evidence="12" id="KW-1185">Reference proteome</keyword>
<keyword evidence="5 7" id="KW-1015">Disulfide bond</keyword>
<dbReference type="SUPFAM" id="SSF52833">
    <property type="entry name" value="Thioredoxin-like"/>
    <property type="match status" value="1"/>
</dbReference>
<gene>
    <name evidence="11" type="ORF">Thimo_2969</name>
</gene>
<comment type="subcellular location">
    <subcellularLocation>
        <location evidence="1 7">Periplasm</location>
    </subcellularLocation>
</comment>
<feature type="domain" description="Thioredoxin" evidence="10">
    <location>
        <begin position="19"/>
        <end position="211"/>
    </location>
</feature>
<keyword evidence="6" id="KW-0676">Redox-active center</keyword>
<evidence type="ECO:0000256" key="6">
    <source>
        <dbReference type="ARBA" id="ARBA00023284"/>
    </source>
</evidence>
<accession>L0H0A8</accession>
<evidence type="ECO:0000256" key="9">
    <source>
        <dbReference type="SAM" id="SignalP"/>
    </source>
</evidence>
<dbReference type="GO" id="GO:0016491">
    <property type="term" value="F:oxidoreductase activity"/>
    <property type="evidence" value="ECO:0007669"/>
    <property type="project" value="InterPro"/>
</dbReference>
<dbReference type="Gene3D" id="3.40.30.10">
    <property type="entry name" value="Glutaredoxin"/>
    <property type="match status" value="1"/>
</dbReference>
<keyword evidence="3 9" id="KW-0732">Signal</keyword>
<dbReference type="Proteomes" id="UP000010816">
    <property type="component" value="Chromosome"/>
</dbReference>
<dbReference type="InterPro" id="IPR023205">
    <property type="entry name" value="DsbA/DsbL"/>
</dbReference>
<dbReference type="OrthoDB" id="9784896at2"/>
<dbReference type="InterPro" id="IPR013766">
    <property type="entry name" value="Thioredoxin_domain"/>
</dbReference>
<evidence type="ECO:0000256" key="5">
    <source>
        <dbReference type="ARBA" id="ARBA00023157"/>
    </source>
</evidence>
<dbReference type="CDD" id="cd03019">
    <property type="entry name" value="DsbA_DsbA"/>
    <property type="match status" value="1"/>
</dbReference>
<evidence type="ECO:0000313" key="12">
    <source>
        <dbReference type="Proteomes" id="UP000010816"/>
    </source>
</evidence>
<feature type="chain" id="PRO_5003943236" description="Thiol:disulfide interchange protein" evidence="9">
    <location>
        <begin position="26"/>
        <end position="221"/>
    </location>
</feature>
<organism evidence="11 12">
    <name type="scientific">Thioflavicoccus mobilis 8321</name>
    <dbReference type="NCBI Taxonomy" id="765912"/>
    <lineage>
        <taxon>Bacteria</taxon>
        <taxon>Pseudomonadati</taxon>
        <taxon>Pseudomonadota</taxon>
        <taxon>Gammaproteobacteria</taxon>
        <taxon>Chromatiales</taxon>
        <taxon>Chromatiaceae</taxon>
        <taxon>Thioflavicoccus</taxon>
    </lineage>
</organism>
<feature type="signal peptide" evidence="9">
    <location>
        <begin position="1"/>
        <end position="25"/>
    </location>
</feature>
<dbReference type="InterPro" id="IPR050824">
    <property type="entry name" value="Thiol_disulfide_DsbA"/>
</dbReference>
<dbReference type="EMBL" id="CP003051">
    <property type="protein sequence ID" value="AGA91661.1"/>
    <property type="molecule type" value="Genomic_DNA"/>
</dbReference>
<evidence type="ECO:0000256" key="3">
    <source>
        <dbReference type="ARBA" id="ARBA00022729"/>
    </source>
</evidence>
<evidence type="ECO:0000256" key="1">
    <source>
        <dbReference type="ARBA" id="ARBA00004418"/>
    </source>
</evidence>
<comment type="similarity">
    <text evidence="2">Belongs to the thioredoxin family. DsbA subfamily.</text>
</comment>
<sequence length="221" mass="24939">MTLTRRRFNSCLVAALGAATLPAWAPARAEQLVEGRDWRAVSPPQPGDAPNKIEVLEFFSYGCSHCSHFNPIVKEWAKSLPDDVAFRRVPVTFSRRPWENLARFYFALDYMGELERLDQAFFDALHEERKRLFTEEAIFDWAADRGLDREKLANAFESFGVHTRLARAEQLAKTYRITGVPTLTVAGRYVVLGEEAKTYGDLLAIADQLIAKARSEAPATS</sequence>
<dbReference type="PIRSF" id="PIRSF001488">
    <property type="entry name" value="Tdi_protein"/>
    <property type="match status" value="1"/>
</dbReference>
<dbReference type="RefSeq" id="WP_015281792.1">
    <property type="nucleotide sequence ID" value="NC_019940.1"/>
</dbReference>
<dbReference type="PROSITE" id="PS51352">
    <property type="entry name" value="THIOREDOXIN_2"/>
    <property type="match status" value="1"/>
</dbReference>
<evidence type="ECO:0000256" key="8">
    <source>
        <dbReference type="PIRSR" id="PIRSR001488-1"/>
    </source>
</evidence>
<evidence type="ECO:0000259" key="10">
    <source>
        <dbReference type="PROSITE" id="PS51352"/>
    </source>
</evidence>
<dbReference type="KEGG" id="tmb:Thimo_2969"/>
<evidence type="ECO:0000256" key="7">
    <source>
        <dbReference type="PIRNR" id="PIRNR001488"/>
    </source>
</evidence>
<evidence type="ECO:0000256" key="2">
    <source>
        <dbReference type="ARBA" id="ARBA00005791"/>
    </source>
</evidence>
<protein>
    <recommendedName>
        <fullName evidence="7">Thiol:disulfide interchange protein</fullName>
    </recommendedName>
</protein>
<dbReference type="GO" id="GO:0042597">
    <property type="term" value="C:periplasmic space"/>
    <property type="evidence" value="ECO:0007669"/>
    <property type="project" value="UniProtKB-SubCell"/>
</dbReference>
<dbReference type="PROSITE" id="PS51318">
    <property type="entry name" value="TAT"/>
    <property type="match status" value="1"/>
</dbReference>
<feature type="disulfide bond" description="Redox-active" evidence="8">
    <location>
        <begin position="63"/>
        <end position="66"/>
    </location>
</feature>
<dbReference type="PANTHER" id="PTHR35891">
    <property type="entry name" value="THIOL:DISULFIDE INTERCHANGE PROTEIN DSBA"/>
    <property type="match status" value="1"/>
</dbReference>
<dbReference type="InterPro" id="IPR001853">
    <property type="entry name" value="DSBA-like_thioredoxin_dom"/>
</dbReference>
<keyword evidence="4 7" id="KW-0574">Periplasm</keyword>
<reference evidence="11 12" key="1">
    <citation type="submission" date="2011-09" db="EMBL/GenBank/DDBJ databases">
        <title>Complete sequence of chromosome of Thioflavicoccus mobilis 8321.</title>
        <authorList>
            <consortium name="US DOE Joint Genome Institute"/>
            <person name="Lucas S."/>
            <person name="Han J."/>
            <person name="Lapidus A."/>
            <person name="Cheng J.-F."/>
            <person name="Goodwin L."/>
            <person name="Pitluck S."/>
            <person name="Peters L."/>
            <person name="Ovchinnikova G."/>
            <person name="Lu M."/>
            <person name="Detter J.C."/>
            <person name="Han C."/>
            <person name="Tapia R."/>
            <person name="Land M."/>
            <person name="Hauser L."/>
            <person name="Kyrpides N."/>
            <person name="Ivanova N."/>
            <person name="Pagani I."/>
            <person name="Vogl K."/>
            <person name="Liu Z."/>
            <person name="Imhoff J."/>
            <person name="Thiel V."/>
            <person name="Frigaard N.-U."/>
            <person name="Bryant D."/>
            <person name="Woyke T."/>
        </authorList>
    </citation>
    <scope>NUCLEOTIDE SEQUENCE [LARGE SCALE GENOMIC DNA]</scope>
    <source>
        <strain evidence="11 12">8321</strain>
    </source>
</reference>
<dbReference type="InterPro" id="IPR036249">
    <property type="entry name" value="Thioredoxin-like_sf"/>
</dbReference>
<dbReference type="AlphaFoldDB" id="L0H0A8"/>
<dbReference type="eggNOG" id="COG1651">
    <property type="taxonomic scope" value="Bacteria"/>
</dbReference>
<evidence type="ECO:0000256" key="4">
    <source>
        <dbReference type="ARBA" id="ARBA00022764"/>
    </source>
</evidence>
<dbReference type="InterPro" id="IPR006311">
    <property type="entry name" value="TAT_signal"/>
</dbReference>
<evidence type="ECO:0000313" key="11">
    <source>
        <dbReference type="EMBL" id="AGA91661.1"/>
    </source>
</evidence>
<proteinExistence type="inferred from homology"/>
<dbReference type="Pfam" id="PF01323">
    <property type="entry name" value="DSBA"/>
    <property type="match status" value="1"/>
</dbReference>
<dbReference type="HOGENOM" id="CLU_088255_1_0_6"/>
<dbReference type="GO" id="GO:0016853">
    <property type="term" value="F:isomerase activity"/>
    <property type="evidence" value="ECO:0007669"/>
    <property type="project" value="UniProtKB-KW"/>
</dbReference>